<organism evidence="2 3">
    <name type="scientific">Amycolatopsis magusensis</name>
    <dbReference type="NCBI Taxonomy" id="882444"/>
    <lineage>
        <taxon>Bacteria</taxon>
        <taxon>Bacillati</taxon>
        <taxon>Actinomycetota</taxon>
        <taxon>Actinomycetes</taxon>
        <taxon>Pseudonocardiales</taxon>
        <taxon>Pseudonocardiaceae</taxon>
        <taxon>Amycolatopsis</taxon>
    </lineage>
</organism>
<gene>
    <name evidence="2" type="ORF">JOM49_000965</name>
</gene>
<feature type="coiled-coil region" evidence="1">
    <location>
        <begin position="111"/>
        <end position="138"/>
    </location>
</feature>
<comment type="caution">
    <text evidence="2">The sequence shown here is derived from an EMBL/GenBank/DDBJ whole genome shotgun (WGS) entry which is preliminary data.</text>
</comment>
<evidence type="ECO:0008006" key="4">
    <source>
        <dbReference type="Google" id="ProtNLM"/>
    </source>
</evidence>
<evidence type="ECO:0000313" key="3">
    <source>
        <dbReference type="Proteomes" id="UP000741013"/>
    </source>
</evidence>
<keyword evidence="1" id="KW-0175">Coiled coil</keyword>
<dbReference type="EMBL" id="JAGGMS010000001">
    <property type="protein sequence ID" value="MBP2179439.1"/>
    <property type="molecule type" value="Genomic_DNA"/>
</dbReference>
<evidence type="ECO:0000256" key="1">
    <source>
        <dbReference type="SAM" id="Coils"/>
    </source>
</evidence>
<name>A0ABS4PKS5_9PSEU</name>
<proteinExistence type="predicted"/>
<protein>
    <recommendedName>
        <fullName evidence="4">YbaB/EbfC DNA-binding family protein</fullName>
    </recommendedName>
</protein>
<keyword evidence="3" id="KW-1185">Reference proteome</keyword>
<sequence length="153" mass="16078">MAAVNKPASTPPPAFGSAAGGALAPIAGDVRNVKQEAKKGSLQLSDEAAEGLLGALAEIEATVNQLIRDSKELDVPLRLGANFVGRTMGERLREAATSAATPVLQDFGSVLNDLELTVRAARKNFKATDAEAQELLAEARRRLDDVADSGERR</sequence>
<evidence type="ECO:0000313" key="2">
    <source>
        <dbReference type="EMBL" id="MBP2179439.1"/>
    </source>
</evidence>
<accession>A0ABS4PKS5</accession>
<dbReference type="Proteomes" id="UP000741013">
    <property type="component" value="Unassembled WGS sequence"/>
</dbReference>
<reference evidence="2 3" key="1">
    <citation type="submission" date="2021-03" db="EMBL/GenBank/DDBJ databases">
        <title>Sequencing the genomes of 1000 actinobacteria strains.</title>
        <authorList>
            <person name="Klenk H.-P."/>
        </authorList>
    </citation>
    <scope>NUCLEOTIDE SEQUENCE [LARGE SCALE GENOMIC DNA]</scope>
    <source>
        <strain evidence="2 3">DSM 45510</strain>
    </source>
</reference>
<dbReference type="RefSeq" id="WP_209663149.1">
    <property type="nucleotide sequence ID" value="NZ_JAGGMS010000001.1"/>
</dbReference>